<sequence length="594" mass="66707">MTHPNWPNLVSMFFEQAQKRASNPFVWQKVNGTYQSTSWKQSSDNVVHLARALRNLGIQKGDRIVLVSENRSEWVMADMAIMACGGITVPAYTTNTVNDHRHILNNAQAKAVIVSTAKLAAPLLHASHEAADVEFAISMEKLDLKQELSHPVYLWDDMLNKGAMLTDDIIGEANAITREDTACIIYTSGTGGTPKGVMLPHRSILHNCVGATNLLKSIGLDNEVFLSFLPLSHSYEHTAGLMWPVYLGAQIYYAERAETLAANMAECHPTLMTAVPRLYEMMRQKILRGLEKESESKRALFLKTCALGKAKHLGEPLGLIGTIQNFFLERLVRNKVRQRFGGRLKAMVSGGGPLNPDVGLFFQGLGIRILQGYGQTESGPVISVNTPQKIKMHTVGPALDHTDIKIASDGEILVRGELVMKGYWRNEKATKEALKDNWLHTGDIGFLDDDQYLQITDRKKDIIVNSGGDNISPQRVEGFLSLEKEIAQSMVYGDKRPHLVALIIPDEEYAMEWAKTHNMEYNLQHLIIHKDFIADISHAISRVNKELSNIEKVRKFILKAQPFTIENEELTPTLKIRRHILHSKYGEELRKLYK</sequence>
<name>A0A917FFC4_9PROT</name>
<dbReference type="PANTHER" id="PTHR43272:SF33">
    <property type="entry name" value="AMP-BINDING DOMAIN-CONTAINING PROTEIN-RELATED"/>
    <property type="match status" value="1"/>
</dbReference>
<dbReference type="Pfam" id="PF23562">
    <property type="entry name" value="AMP-binding_C_3"/>
    <property type="match status" value="1"/>
</dbReference>
<feature type="domain" description="AMP-dependent synthetase/ligase" evidence="3">
    <location>
        <begin position="13"/>
        <end position="424"/>
    </location>
</feature>
<dbReference type="Pfam" id="PF00501">
    <property type="entry name" value="AMP-binding"/>
    <property type="match status" value="1"/>
</dbReference>
<keyword evidence="1" id="KW-0547">Nucleotide-binding</keyword>
<proteinExistence type="predicted"/>
<dbReference type="GO" id="GO:0004467">
    <property type="term" value="F:long-chain fatty acid-CoA ligase activity"/>
    <property type="evidence" value="ECO:0007669"/>
    <property type="project" value="TreeGrafter"/>
</dbReference>
<dbReference type="CDD" id="cd05907">
    <property type="entry name" value="VL_LC_FACS_like"/>
    <property type="match status" value="1"/>
</dbReference>
<keyword evidence="2" id="KW-0067">ATP-binding</keyword>
<dbReference type="RefSeq" id="WP_188665848.1">
    <property type="nucleotide sequence ID" value="NZ_BMHV01000019.1"/>
</dbReference>
<dbReference type="GO" id="GO:0005524">
    <property type="term" value="F:ATP binding"/>
    <property type="evidence" value="ECO:0007669"/>
    <property type="project" value="UniProtKB-KW"/>
</dbReference>
<dbReference type="Gene3D" id="3.40.50.12780">
    <property type="entry name" value="N-terminal domain of ligase-like"/>
    <property type="match status" value="1"/>
</dbReference>
<gene>
    <name evidence="4" type="ORF">GCM10011332_25280</name>
</gene>
<dbReference type="AlphaFoldDB" id="A0A917FFC4"/>
<organism evidence="4 5">
    <name type="scientific">Terasakiella brassicae</name>
    <dbReference type="NCBI Taxonomy" id="1634917"/>
    <lineage>
        <taxon>Bacteria</taxon>
        <taxon>Pseudomonadati</taxon>
        <taxon>Pseudomonadota</taxon>
        <taxon>Alphaproteobacteria</taxon>
        <taxon>Rhodospirillales</taxon>
        <taxon>Terasakiellaceae</taxon>
        <taxon>Terasakiella</taxon>
    </lineage>
</organism>
<reference evidence="4" key="2">
    <citation type="submission" date="2020-09" db="EMBL/GenBank/DDBJ databases">
        <authorList>
            <person name="Sun Q."/>
            <person name="Zhou Y."/>
        </authorList>
    </citation>
    <scope>NUCLEOTIDE SEQUENCE</scope>
    <source>
        <strain evidence="4">CGMCC 1.15254</strain>
    </source>
</reference>
<dbReference type="Proteomes" id="UP000632498">
    <property type="component" value="Unassembled WGS sequence"/>
</dbReference>
<accession>A0A917FFC4</accession>
<evidence type="ECO:0000256" key="1">
    <source>
        <dbReference type="ARBA" id="ARBA00022741"/>
    </source>
</evidence>
<evidence type="ECO:0000313" key="5">
    <source>
        <dbReference type="Proteomes" id="UP000632498"/>
    </source>
</evidence>
<dbReference type="SUPFAM" id="SSF56801">
    <property type="entry name" value="Acetyl-CoA synthetase-like"/>
    <property type="match status" value="1"/>
</dbReference>
<keyword evidence="5" id="KW-1185">Reference proteome</keyword>
<evidence type="ECO:0000313" key="4">
    <source>
        <dbReference type="EMBL" id="GGF70232.1"/>
    </source>
</evidence>
<dbReference type="InterPro" id="IPR042099">
    <property type="entry name" value="ANL_N_sf"/>
</dbReference>
<dbReference type="PANTHER" id="PTHR43272">
    <property type="entry name" value="LONG-CHAIN-FATTY-ACID--COA LIGASE"/>
    <property type="match status" value="1"/>
</dbReference>
<dbReference type="InterPro" id="IPR000873">
    <property type="entry name" value="AMP-dep_synth/lig_dom"/>
</dbReference>
<protein>
    <submittedName>
        <fullName evidence="4">AMP-dependent synthetase</fullName>
    </submittedName>
</protein>
<evidence type="ECO:0000259" key="3">
    <source>
        <dbReference type="Pfam" id="PF00501"/>
    </source>
</evidence>
<dbReference type="GO" id="GO:0016020">
    <property type="term" value="C:membrane"/>
    <property type="evidence" value="ECO:0007669"/>
    <property type="project" value="TreeGrafter"/>
</dbReference>
<reference evidence="4" key="1">
    <citation type="journal article" date="2014" name="Int. J. Syst. Evol. Microbiol.">
        <title>Complete genome sequence of Corynebacterium casei LMG S-19264T (=DSM 44701T), isolated from a smear-ripened cheese.</title>
        <authorList>
            <consortium name="US DOE Joint Genome Institute (JGI-PGF)"/>
            <person name="Walter F."/>
            <person name="Albersmeier A."/>
            <person name="Kalinowski J."/>
            <person name="Ruckert C."/>
        </authorList>
    </citation>
    <scope>NUCLEOTIDE SEQUENCE</scope>
    <source>
        <strain evidence="4">CGMCC 1.15254</strain>
    </source>
</reference>
<dbReference type="EMBL" id="BMHV01000019">
    <property type="protein sequence ID" value="GGF70232.1"/>
    <property type="molecule type" value="Genomic_DNA"/>
</dbReference>
<evidence type="ECO:0000256" key="2">
    <source>
        <dbReference type="ARBA" id="ARBA00022840"/>
    </source>
</evidence>
<comment type="caution">
    <text evidence="4">The sequence shown here is derived from an EMBL/GenBank/DDBJ whole genome shotgun (WGS) entry which is preliminary data.</text>
</comment>